<feature type="transmembrane region" description="Helical" evidence="1">
    <location>
        <begin position="20"/>
        <end position="45"/>
    </location>
</feature>
<dbReference type="RefSeq" id="WP_169457166.1">
    <property type="nucleotide sequence ID" value="NZ_CP051774.1"/>
</dbReference>
<keyword evidence="1" id="KW-0472">Membrane</keyword>
<keyword evidence="1" id="KW-1133">Transmembrane helix</keyword>
<name>A0A858RQQ8_9BACT</name>
<dbReference type="KEGG" id="luo:HHL09_23810"/>
<proteinExistence type="predicted"/>
<reference evidence="2 3" key="1">
    <citation type="submission" date="2020-04" db="EMBL/GenBank/DDBJ databases">
        <title>Luteolibacter sp. G-1-1-1 isolated from soil.</title>
        <authorList>
            <person name="Dahal R.H."/>
        </authorList>
    </citation>
    <scope>NUCLEOTIDE SEQUENCE [LARGE SCALE GENOMIC DNA]</scope>
    <source>
        <strain evidence="2 3">G-1-1-1</strain>
    </source>
</reference>
<sequence length="178" mass="19228">MRGNETPDPELARITRVARLVLFVLATLFLLPAGFVLFVVGALVSEDAITSVSSREFGVIVTALIPAITGTLAWVALGLLLLRPAYPRWHLGVWGVVLVFGYSSIPCCLGWLAFSGEMSIDSFNWVAVLALAVAIACIIHGSRNRLRAKLSLQRPTTLGAFIPLADSLAEHPKKNRAH</sequence>
<dbReference type="Proteomes" id="UP000501812">
    <property type="component" value="Chromosome"/>
</dbReference>
<dbReference type="AlphaFoldDB" id="A0A858RQQ8"/>
<keyword evidence="3" id="KW-1185">Reference proteome</keyword>
<evidence type="ECO:0000313" key="2">
    <source>
        <dbReference type="EMBL" id="QJE98679.1"/>
    </source>
</evidence>
<dbReference type="EMBL" id="CP051774">
    <property type="protein sequence ID" value="QJE98679.1"/>
    <property type="molecule type" value="Genomic_DNA"/>
</dbReference>
<organism evidence="2 3">
    <name type="scientific">Luteolibacter luteus</name>
    <dbReference type="NCBI Taxonomy" id="2728835"/>
    <lineage>
        <taxon>Bacteria</taxon>
        <taxon>Pseudomonadati</taxon>
        <taxon>Verrucomicrobiota</taxon>
        <taxon>Verrucomicrobiia</taxon>
        <taxon>Verrucomicrobiales</taxon>
        <taxon>Verrucomicrobiaceae</taxon>
        <taxon>Luteolibacter</taxon>
    </lineage>
</organism>
<gene>
    <name evidence="2" type="ORF">HHL09_23810</name>
</gene>
<keyword evidence="1" id="KW-0812">Transmembrane</keyword>
<protein>
    <submittedName>
        <fullName evidence="2">Uncharacterized protein</fullName>
    </submittedName>
</protein>
<evidence type="ECO:0000313" key="3">
    <source>
        <dbReference type="Proteomes" id="UP000501812"/>
    </source>
</evidence>
<accession>A0A858RQQ8</accession>
<feature type="transmembrane region" description="Helical" evidence="1">
    <location>
        <begin position="93"/>
        <end position="116"/>
    </location>
</feature>
<evidence type="ECO:0000256" key="1">
    <source>
        <dbReference type="SAM" id="Phobius"/>
    </source>
</evidence>
<feature type="transmembrane region" description="Helical" evidence="1">
    <location>
        <begin position="57"/>
        <end position="81"/>
    </location>
</feature>
<feature type="transmembrane region" description="Helical" evidence="1">
    <location>
        <begin position="122"/>
        <end position="141"/>
    </location>
</feature>